<gene>
    <name evidence="1" type="ORF">PMEA_00016958</name>
</gene>
<organism evidence="1 2">
    <name type="scientific">Pocillopora meandrina</name>
    <dbReference type="NCBI Taxonomy" id="46732"/>
    <lineage>
        <taxon>Eukaryota</taxon>
        <taxon>Metazoa</taxon>
        <taxon>Cnidaria</taxon>
        <taxon>Anthozoa</taxon>
        <taxon>Hexacorallia</taxon>
        <taxon>Scleractinia</taxon>
        <taxon>Astrocoeniina</taxon>
        <taxon>Pocilloporidae</taxon>
        <taxon>Pocillopora</taxon>
    </lineage>
</organism>
<feature type="non-terminal residue" evidence="1">
    <location>
        <position position="1"/>
    </location>
</feature>
<accession>A0AAU9VS72</accession>
<comment type="caution">
    <text evidence="1">The sequence shown here is derived from an EMBL/GenBank/DDBJ whole genome shotgun (WGS) entry which is preliminary data.</text>
</comment>
<dbReference type="AlphaFoldDB" id="A0AAU9VS72"/>
<name>A0AAU9VS72_9CNID</name>
<proteinExistence type="predicted"/>
<protein>
    <submittedName>
        <fullName evidence="1">Uncharacterized protein</fullName>
    </submittedName>
</protein>
<evidence type="ECO:0000313" key="1">
    <source>
        <dbReference type="EMBL" id="CAH3036550.1"/>
    </source>
</evidence>
<dbReference type="Proteomes" id="UP001159428">
    <property type="component" value="Unassembled WGS sequence"/>
</dbReference>
<reference evidence="1 2" key="1">
    <citation type="submission" date="2022-05" db="EMBL/GenBank/DDBJ databases">
        <authorList>
            <consortium name="Genoscope - CEA"/>
            <person name="William W."/>
        </authorList>
    </citation>
    <scope>NUCLEOTIDE SEQUENCE [LARGE SCALE GENOMIC DNA]</scope>
</reference>
<dbReference type="EMBL" id="CALNXJ010000003">
    <property type="protein sequence ID" value="CAH3036550.1"/>
    <property type="molecule type" value="Genomic_DNA"/>
</dbReference>
<keyword evidence="2" id="KW-1185">Reference proteome</keyword>
<sequence length="143" mass="16142">YNQGDCVGGGNSSDGLEDELKSPNTLIDHQVEETLSASFRKLKEETEVKKPVDEYDGTSRGRLAITGFRLFDMEVLCNVLWMLRCHQCGELNLLFTEDKLTGRGAPQVCVYCARIEAGNIYFILLSNMDRALRKDAFHQEMAM</sequence>
<evidence type="ECO:0000313" key="2">
    <source>
        <dbReference type="Proteomes" id="UP001159428"/>
    </source>
</evidence>